<evidence type="ECO:0000256" key="9">
    <source>
        <dbReference type="ARBA" id="ARBA00022840"/>
    </source>
</evidence>
<organism evidence="19 20">
    <name type="scientific">Nocardioides flavescens</name>
    <dbReference type="NCBI Taxonomy" id="2691959"/>
    <lineage>
        <taxon>Bacteria</taxon>
        <taxon>Bacillati</taxon>
        <taxon>Actinomycetota</taxon>
        <taxon>Actinomycetes</taxon>
        <taxon>Propionibacteriales</taxon>
        <taxon>Nocardioidaceae</taxon>
        <taxon>Nocardioides</taxon>
    </lineage>
</organism>
<dbReference type="Gene3D" id="3.60.40.10">
    <property type="entry name" value="PPM-type phosphatase domain"/>
    <property type="match status" value="1"/>
</dbReference>
<dbReference type="InterPro" id="IPR036097">
    <property type="entry name" value="HisK_dim/P_sf"/>
</dbReference>
<evidence type="ECO:0000256" key="3">
    <source>
        <dbReference type="ARBA" id="ARBA00012438"/>
    </source>
</evidence>
<evidence type="ECO:0000259" key="18">
    <source>
        <dbReference type="PROSITE" id="PS51746"/>
    </source>
</evidence>
<dbReference type="InterPro" id="IPR011006">
    <property type="entry name" value="CheY-like_superfamily"/>
</dbReference>
<keyword evidence="13" id="KW-0175">Coiled coil</keyword>
<dbReference type="InterPro" id="IPR003594">
    <property type="entry name" value="HATPase_dom"/>
</dbReference>
<dbReference type="Gene3D" id="3.30.450.20">
    <property type="entry name" value="PAS domain"/>
    <property type="match status" value="2"/>
</dbReference>
<dbReference type="CDD" id="cd16936">
    <property type="entry name" value="HATPase_RsbW-like"/>
    <property type="match status" value="1"/>
</dbReference>
<dbReference type="PROSITE" id="PS50109">
    <property type="entry name" value="HIS_KIN"/>
    <property type="match status" value="1"/>
</dbReference>
<comment type="catalytic activity">
    <reaction evidence="1">
        <text>ATP + protein L-histidine = ADP + protein N-phospho-L-histidine.</text>
        <dbReference type="EC" id="2.7.13.3"/>
    </reaction>
</comment>
<feature type="region of interest" description="Disordered" evidence="14">
    <location>
        <begin position="600"/>
        <end position="624"/>
    </location>
</feature>
<feature type="domain" description="Response regulatory" evidence="16">
    <location>
        <begin position="627"/>
        <end position="742"/>
    </location>
</feature>
<feature type="modified residue" description="4-aspartylphosphate" evidence="12">
    <location>
        <position position="675"/>
    </location>
</feature>
<feature type="domain" description="Histidine kinase" evidence="15">
    <location>
        <begin position="350"/>
        <end position="567"/>
    </location>
</feature>
<evidence type="ECO:0000259" key="15">
    <source>
        <dbReference type="PROSITE" id="PS50109"/>
    </source>
</evidence>
<dbReference type="PROSITE" id="PS50113">
    <property type="entry name" value="PAC"/>
    <property type="match status" value="1"/>
</dbReference>
<dbReference type="RefSeq" id="WP_160879047.1">
    <property type="nucleotide sequence ID" value="NZ_WUEK01000010.1"/>
</dbReference>
<dbReference type="EC" id="2.7.13.3" evidence="3"/>
<evidence type="ECO:0000256" key="7">
    <source>
        <dbReference type="ARBA" id="ARBA00022741"/>
    </source>
</evidence>
<dbReference type="PANTHER" id="PTHR43547:SF2">
    <property type="entry name" value="HYBRID SIGNAL TRANSDUCTION HISTIDINE KINASE C"/>
    <property type="match status" value="1"/>
</dbReference>
<dbReference type="CDD" id="cd00130">
    <property type="entry name" value="PAS"/>
    <property type="match status" value="1"/>
</dbReference>
<dbReference type="PROSITE" id="PS51746">
    <property type="entry name" value="PPM_2"/>
    <property type="match status" value="1"/>
</dbReference>
<dbReference type="AlphaFoldDB" id="A0A6L7EWK2"/>
<dbReference type="Pfam" id="PF00072">
    <property type="entry name" value="Response_reg"/>
    <property type="match status" value="1"/>
</dbReference>
<dbReference type="SUPFAM" id="SSF81606">
    <property type="entry name" value="PP2C-like"/>
    <property type="match status" value="1"/>
</dbReference>
<dbReference type="PRINTS" id="PR00344">
    <property type="entry name" value="BCTRLSENSOR"/>
</dbReference>
<dbReference type="NCBIfam" id="TIGR00229">
    <property type="entry name" value="sensory_box"/>
    <property type="match status" value="1"/>
</dbReference>
<comment type="caution">
    <text evidence="19">The sequence shown here is derived from an EMBL/GenBank/DDBJ whole genome shotgun (WGS) entry which is preliminary data.</text>
</comment>
<dbReference type="SUPFAM" id="SSF52172">
    <property type="entry name" value="CheY-like"/>
    <property type="match status" value="1"/>
</dbReference>
<dbReference type="SUPFAM" id="SSF47384">
    <property type="entry name" value="Homodimeric domain of signal transducing histidine kinase"/>
    <property type="match status" value="1"/>
</dbReference>
<accession>A0A6L7EWK2</accession>
<dbReference type="SUPFAM" id="SSF55874">
    <property type="entry name" value="ATPase domain of HSP90 chaperone/DNA topoisomerase II/histidine kinase"/>
    <property type="match status" value="2"/>
</dbReference>
<dbReference type="Gene3D" id="1.10.287.130">
    <property type="match status" value="1"/>
</dbReference>
<dbReference type="SMART" id="SM00387">
    <property type="entry name" value="HATPase_c"/>
    <property type="match status" value="2"/>
</dbReference>
<keyword evidence="7" id="KW-0547">Nucleotide-binding</keyword>
<name>A0A6L7EWK2_9ACTN</name>
<keyword evidence="20" id="KW-1185">Reference proteome</keyword>
<dbReference type="InterPro" id="IPR035965">
    <property type="entry name" value="PAS-like_dom_sf"/>
</dbReference>
<dbReference type="InterPro" id="IPR001789">
    <property type="entry name" value="Sig_transdc_resp-reg_receiver"/>
</dbReference>
<dbReference type="PANTHER" id="PTHR43547">
    <property type="entry name" value="TWO-COMPONENT HISTIDINE KINASE"/>
    <property type="match status" value="1"/>
</dbReference>
<dbReference type="FunFam" id="3.30.565.10:FF:000023">
    <property type="entry name" value="PAS domain-containing sensor histidine kinase"/>
    <property type="match status" value="1"/>
</dbReference>
<evidence type="ECO:0000256" key="1">
    <source>
        <dbReference type="ARBA" id="ARBA00000085"/>
    </source>
</evidence>
<evidence type="ECO:0000256" key="4">
    <source>
        <dbReference type="ARBA" id="ARBA00022475"/>
    </source>
</evidence>
<evidence type="ECO:0000313" key="19">
    <source>
        <dbReference type="EMBL" id="MXG91130.1"/>
    </source>
</evidence>
<dbReference type="Pfam" id="PF00512">
    <property type="entry name" value="HisKA"/>
    <property type="match status" value="1"/>
</dbReference>
<evidence type="ECO:0000313" key="20">
    <source>
        <dbReference type="Proteomes" id="UP000473325"/>
    </source>
</evidence>
<dbReference type="Gene3D" id="3.30.565.10">
    <property type="entry name" value="Histidine kinase-like ATPase, C-terminal domain"/>
    <property type="match status" value="2"/>
</dbReference>
<gene>
    <name evidence="19" type="ORF">GRQ65_16395</name>
</gene>
<dbReference type="InterPro" id="IPR013656">
    <property type="entry name" value="PAS_4"/>
</dbReference>
<dbReference type="InterPro" id="IPR005467">
    <property type="entry name" value="His_kinase_dom"/>
</dbReference>
<dbReference type="Pfam" id="PF08448">
    <property type="entry name" value="PAS_4"/>
    <property type="match status" value="1"/>
</dbReference>
<dbReference type="GO" id="GO:0005524">
    <property type="term" value="F:ATP binding"/>
    <property type="evidence" value="ECO:0007669"/>
    <property type="project" value="UniProtKB-KW"/>
</dbReference>
<sequence>MRETFASSGRVGADLLEVDWDATPLGDPESWPVSLKNTIRIMLTSKFSMWMGWGEQLTFFCNDAYRRDTLGTKYPWALGRPASEVWSEIWADIEPRVERVMATGEATWDESLLLFLERSGYVEETYHTFSYSPLADDQGAVAGLFCVVTEDTQQVVATSRMATLRDLGIRIGAARDEQAAVTEACQQLALDDRSLPFALVYLFDAAGERAWRAGTAGVSPDHPIAPATLSTDPAQAGPGDPWPAAELWDGAPKVVDLPADPDLPRGAWPEPPRQAYVVPIAQAAADHPYGFLVVGLNRYRPFDDAYRDFVELVAGHLSAAVSDARAIEAERERAESLTRLDQAKSDFFANVSHELRTPLTLLLGPAEDALTDRTTPLPPPQERRVATIARNGQRMLQLVNTLLDFSRLESGRGRASYRRTDVARLSAELASMFVSAAERAGLELRIECDRSVEAYVDRDQWSKIVLNLVSNALKFTFEGAVTVRVSEEDGRAVLRVSDTGTGVPEADLPRLFERFHRVHGSRSRTHEGSGIGLALVDELVRGHGGTVSAASTLGEGSTFTVSLPSGSEHLPPDEVEPDGPADDELAVAEDGQTRGLVDQTLSWLPGDDGGDDAPDRPDTAAPAETARVLVVDDNSDMRAYIGELLRPDYDVQVATDGLEALEAMAQRVPDLVLSDVMMPRLDGFGLLRRMRDDPVLATVPLIMLSARAGEEGTLEGLEAGATDYLAKPFSARELLARVRVHLELDREQRLRHVLEQSQELLDQAQRLARVGSWEIDLERDTITASPVFYELMQMTPAEMDELGTTRVIASLVHPDDLDDVYRQLGSAVPGEVVEYETRVVPRDGRTRLFHLRGEVVVDRGETRVLRGSFQDVTEQRATQRRLVSAEAERESAARERRIAEQLQASLLPVRDFDLDALEVATFYRAGVEGTQVGGDWYDVIRLGAGRTAFVIGDVMGRGVPAAAVMGQLRAAVRAYATLDLPPAEVLEHLDRLVQDLGGSQIVTSVYAVHDSVRRTLTYANAGHLPPLLVRRGEVSIAAEVEPTGPPLGAGYFGAGEESLDLEVDDVVVLYTDGLVERRGSDLFAGIDRLASMVRAHLDTPLQELPATLAGELLDGDADDDIALVLVRTVETAGHSMHLRLAQVDSAVATARRAVRDQLRDWGARQATIDDLVLVTSELVTNALVHARPPVDLRLRRSGDDVVLEVEDHALLRPRRRRAHDDDEGGRGLNIVQILVRDWGTRSTETSKTVWCSVRLDDPVLPVLPPPPD</sequence>
<keyword evidence="5 12" id="KW-0597">Phosphoprotein</keyword>
<comment type="subcellular location">
    <subcellularLocation>
        <location evidence="2">Cell membrane</location>
    </subcellularLocation>
</comment>
<dbReference type="SUPFAM" id="SSF55781">
    <property type="entry name" value="GAF domain-like"/>
    <property type="match status" value="1"/>
</dbReference>
<dbReference type="GO" id="GO:0000155">
    <property type="term" value="F:phosphorelay sensor kinase activity"/>
    <property type="evidence" value="ECO:0007669"/>
    <property type="project" value="InterPro"/>
</dbReference>
<dbReference type="SMART" id="SM00331">
    <property type="entry name" value="PP2C_SIG"/>
    <property type="match status" value="1"/>
</dbReference>
<dbReference type="CDD" id="cd16922">
    <property type="entry name" value="HATPase_EvgS-ArcB-TorS-like"/>
    <property type="match status" value="1"/>
</dbReference>
<dbReference type="GO" id="GO:0005886">
    <property type="term" value="C:plasma membrane"/>
    <property type="evidence" value="ECO:0007669"/>
    <property type="project" value="UniProtKB-SubCell"/>
</dbReference>
<dbReference type="Gene3D" id="3.40.50.2300">
    <property type="match status" value="1"/>
</dbReference>
<dbReference type="Pfam" id="PF07228">
    <property type="entry name" value="SpoIIE"/>
    <property type="match status" value="1"/>
</dbReference>
<dbReference type="InterPro" id="IPR000014">
    <property type="entry name" value="PAS"/>
</dbReference>
<dbReference type="SMART" id="SM00388">
    <property type="entry name" value="HisKA"/>
    <property type="match status" value="1"/>
</dbReference>
<dbReference type="InterPro" id="IPR001610">
    <property type="entry name" value="PAC"/>
</dbReference>
<keyword evidence="11" id="KW-0472">Membrane</keyword>
<evidence type="ECO:0000256" key="10">
    <source>
        <dbReference type="ARBA" id="ARBA00023012"/>
    </source>
</evidence>
<dbReference type="Pfam" id="PF13581">
    <property type="entry name" value="HATPase_c_2"/>
    <property type="match status" value="1"/>
</dbReference>
<feature type="compositionally biased region" description="Acidic residues" evidence="14">
    <location>
        <begin position="573"/>
        <end position="583"/>
    </location>
</feature>
<evidence type="ECO:0000256" key="5">
    <source>
        <dbReference type="ARBA" id="ARBA00022553"/>
    </source>
</evidence>
<dbReference type="InterPro" id="IPR000700">
    <property type="entry name" value="PAS-assoc_C"/>
</dbReference>
<dbReference type="InterPro" id="IPR004358">
    <property type="entry name" value="Sig_transdc_His_kin-like_C"/>
</dbReference>
<dbReference type="InterPro" id="IPR029016">
    <property type="entry name" value="GAF-like_dom_sf"/>
</dbReference>
<evidence type="ECO:0000256" key="8">
    <source>
        <dbReference type="ARBA" id="ARBA00022777"/>
    </source>
</evidence>
<dbReference type="InterPro" id="IPR013655">
    <property type="entry name" value="PAS_fold_3"/>
</dbReference>
<evidence type="ECO:0000259" key="17">
    <source>
        <dbReference type="PROSITE" id="PS50113"/>
    </source>
</evidence>
<evidence type="ECO:0000259" key="16">
    <source>
        <dbReference type="PROSITE" id="PS50110"/>
    </source>
</evidence>
<dbReference type="Gene3D" id="3.30.450.40">
    <property type="match status" value="1"/>
</dbReference>
<feature type="domain" description="PAC" evidence="17">
    <location>
        <begin position="833"/>
        <end position="884"/>
    </location>
</feature>
<dbReference type="SMART" id="SM00448">
    <property type="entry name" value="REC"/>
    <property type="match status" value="1"/>
</dbReference>
<dbReference type="InterPro" id="IPR036890">
    <property type="entry name" value="HATPase_C_sf"/>
</dbReference>
<dbReference type="SMART" id="SM00086">
    <property type="entry name" value="PAC"/>
    <property type="match status" value="2"/>
</dbReference>
<dbReference type="SUPFAM" id="SSF55785">
    <property type="entry name" value="PYP-like sensor domain (PAS domain)"/>
    <property type="match status" value="1"/>
</dbReference>
<proteinExistence type="predicted"/>
<dbReference type="Pfam" id="PF02518">
    <property type="entry name" value="HATPase_c"/>
    <property type="match status" value="1"/>
</dbReference>
<protein>
    <recommendedName>
        <fullName evidence="3">histidine kinase</fullName>
        <ecNumber evidence="3">2.7.13.3</ecNumber>
    </recommendedName>
</protein>
<dbReference type="PROSITE" id="PS50110">
    <property type="entry name" value="RESPONSE_REGULATORY"/>
    <property type="match status" value="1"/>
</dbReference>
<keyword evidence="9" id="KW-0067">ATP-binding</keyword>
<evidence type="ECO:0000256" key="14">
    <source>
        <dbReference type="SAM" id="MobiDB-lite"/>
    </source>
</evidence>
<evidence type="ECO:0000256" key="12">
    <source>
        <dbReference type="PROSITE-ProRule" id="PRU00169"/>
    </source>
</evidence>
<keyword evidence="4" id="KW-1003">Cell membrane</keyword>
<dbReference type="Pfam" id="PF08447">
    <property type="entry name" value="PAS_3"/>
    <property type="match status" value="1"/>
</dbReference>
<feature type="domain" description="PPM-type phosphatase" evidence="18">
    <location>
        <begin position="921"/>
        <end position="1178"/>
    </location>
</feature>
<dbReference type="Proteomes" id="UP000473325">
    <property type="component" value="Unassembled WGS sequence"/>
</dbReference>
<dbReference type="InterPro" id="IPR003661">
    <property type="entry name" value="HisK_dim/P_dom"/>
</dbReference>
<feature type="region of interest" description="Disordered" evidence="14">
    <location>
        <begin position="563"/>
        <end position="583"/>
    </location>
</feature>
<evidence type="ECO:0000256" key="11">
    <source>
        <dbReference type="ARBA" id="ARBA00023136"/>
    </source>
</evidence>
<dbReference type="InterPro" id="IPR001932">
    <property type="entry name" value="PPM-type_phosphatase-like_dom"/>
</dbReference>
<keyword evidence="8" id="KW-0418">Kinase</keyword>
<evidence type="ECO:0000256" key="2">
    <source>
        <dbReference type="ARBA" id="ARBA00004236"/>
    </source>
</evidence>
<evidence type="ECO:0000256" key="13">
    <source>
        <dbReference type="SAM" id="Coils"/>
    </source>
</evidence>
<feature type="coiled-coil region" evidence="13">
    <location>
        <begin position="875"/>
        <end position="902"/>
    </location>
</feature>
<evidence type="ECO:0000256" key="6">
    <source>
        <dbReference type="ARBA" id="ARBA00022679"/>
    </source>
</evidence>
<dbReference type="InterPro" id="IPR036457">
    <property type="entry name" value="PPM-type-like_dom_sf"/>
</dbReference>
<dbReference type="CDD" id="cd00082">
    <property type="entry name" value="HisKA"/>
    <property type="match status" value="1"/>
</dbReference>
<keyword evidence="6" id="KW-0808">Transferase</keyword>
<dbReference type="EMBL" id="WUEK01000010">
    <property type="protein sequence ID" value="MXG91130.1"/>
    <property type="molecule type" value="Genomic_DNA"/>
</dbReference>
<keyword evidence="10" id="KW-0902">Two-component regulatory system</keyword>
<reference evidence="19 20" key="1">
    <citation type="submission" date="2019-12" db="EMBL/GenBank/DDBJ databases">
        <authorList>
            <person name="Kun Z."/>
        </authorList>
    </citation>
    <scope>NUCLEOTIDE SEQUENCE [LARGE SCALE GENOMIC DNA]</scope>
    <source>
        <strain evidence="19 20">YIM 123512</strain>
    </source>
</reference>